<dbReference type="InterPro" id="IPR005814">
    <property type="entry name" value="Aminotrans_3"/>
</dbReference>
<dbReference type="Pfam" id="PF00202">
    <property type="entry name" value="Aminotran_3"/>
    <property type="match status" value="1"/>
</dbReference>
<reference evidence="7" key="2">
    <citation type="submission" date="2014-05" db="EMBL/GenBank/DDBJ databases">
        <title>Draft genome sequence of Virgibacillus massiliensis Vm-5.</title>
        <authorList>
            <person name="Khelaifia S."/>
            <person name="Croce O."/>
            <person name="Lagier J.C."/>
            <person name="Raoult D."/>
        </authorList>
    </citation>
    <scope>NUCLEOTIDE SEQUENCE [LARGE SCALE GENOMIC DNA]</scope>
    <source>
        <strain evidence="7">Vm-5</strain>
    </source>
</reference>
<evidence type="ECO:0000256" key="1">
    <source>
        <dbReference type="ARBA" id="ARBA00008954"/>
    </source>
</evidence>
<evidence type="ECO:0000256" key="2">
    <source>
        <dbReference type="ARBA" id="ARBA00022576"/>
    </source>
</evidence>
<dbReference type="STRING" id="1462526.BN990_00079"/>
<dbReference type="PANTHER" id="PTHR43094:SF1">
    <property type="entry name" value="AMINOTRANSFERASE CLASS-III"/>
    <property type="match status" value="1"/>
</dbReference>
<gene>
    <name evidence="6" type="primary">tpa_1</name>
    <name evidence="6" type="ORF">BN990_00079</name>
</gene>
<dbReference type="InterPro" id="IPR015421">
    <property type="entry name" value="PyrdxlP-dep_Trfase_major"/>
</dbReference>
<dbReference type="SUPFAM" id="SSF53383">
    <property type="entry name" value="PLP-dependent transferases"/>
    <property type="match status" value="1"/>
</dbReference>
<keyword evidence="3 6" id="KW-0808">Transferase</keyword>
<evidence type="ECO:0000256" key="4">
    <source>
        <dbReference type="ARBA" id="ARBA00022898"/>
    </source>
</evidence>
<dbReference type="InterPro" id="IPR049704">
    <property type="entry name" value="Aminotrans_3_PPA_site"/>
</dbReference>
<dbReference type="EMBL" id="CCDP010000001">
    <property type="protein sequence ID" value="CDQ37820.1"/>
    <property type="molecule type" value="Genomic_DNA"/>
</dbReference>
<dbReference type="GO" id="GO:0008483">
    <property type="term" value="F:transaminase activity"/>
    <property type="evidence" value="ECO:0007669"/>
    <property type="project" value="UniProtKB-KW"/>
</dbReference>
<dbReference type="eggNOG" id="COG0161">
    <property type="taxonomic scope" value="Bacteria"/>
</dbReference>
<organism evidence="6 7">
    <name type="scientific">Virgibacillus massiliensis</name>
    <dbReference type="NCBI Taxonomy" id="1462526"/>
    <lineage>
        <taxon>Bacteria</taxon>
        <taxon>Bacillati</taxon>
        <taxon>Bacillota</taxon>
        <taxon>Bacilli</taxon>
        <taxon>Bacillales</taxon>
        <taxon>Bacillaceae</taxon>
        <taxon>Virgibacillus</taxon>
    </lineage>
</organism>
<dbReference type="Gene3D" id="3.90.1150.10">
    <property type="entry name" value="Aspartate Aminotransferase, domain 1"/>
    <property type="match status" value="1"/>
</dbReference>
<sequence>MSKSKLAQHSNPEKLASELSILDRKHLLHPSTNPKAQVQHGPKLIFSGGEGIHLHDMKGNTYIDGVSMLWNVNLGHGQKELADASYQQMTNIAYASTFYGYANEPTVRLAEKIAALAPGDLNTIFFTSGGSESNDTAFKLSRFYWQLRGYTEKRKIISLRRGYHGVTVAAQRATGIDAYRNFSGSIDPDIDNAKAHLTECELGAKDHPEYEGSIRSIIEKEGKDRIAAVIVEPIQGAGGVHIPPEGYLKAVRKLCDEFDIHLIADEVICGFGRTGKMFGVDHWEIVPDFMSIAKGITSGYAQLGGVIMKEHIRDTITEYDDMLAHGFTYSGHPTACAVGLKNIEIIERDGLVSNASLMGQELEKGLHYLEDKYHFVTNGRTKGLLAGFDLMEDPKADIPFDGSVKAATTLVENCYERGLLIRPFDFEPGMNIVAIAPPLIVNKNDVEKIIQILENALTAFSQKLKN</sequence>
<dbReference type="RefSeq" id="WP_038241579.1">
    <property type="nucleotide sequence ID" value="NZ_BNER01000001.1"/>
</dbReference>
<keyword evidence="7" id="KW-1185">Reference proteome</keyword>
<dbReference type="GO" id="GO:0030170">
    <property type="term" value="F:pyridoxal phosphate binding"/>
    <property type="evidence" value="ECO:0007669"/>
    <property type="project" value="InterPro"/>
</dbReference>
<evidence type="ECO:0000256" key="3">
    <source>
        <dbReference type="ARBA" id="ARBA00022679"/>
    </source>
</evidence>
<comment type="caution">
    <text evidence="6">The sequence shown here is derived from an EMBL/GenBank/DDBJ whole genome shotgun (WGS) entry which is preliminary data.</text>
</comment>
<dbReference type="InterPro" id="IPR015424">
    <property type="entry name" value="PyrdxlP-dep_Trfase"/>
</dbReference>
<dbReference type="Gene3D" id="3.40.640.10">
    <property type="entry name" value="Type I PLP-dependent aspartate aminotransferase-like (Major domain)"/>
    <property type="match status" value="1"/>
</dbReference>
<keyword evidence="6" id="KW-0670">Pyruvate</keyword>
<keyword evidence="2 6" id="KW-0032">Aminotransferase</keyword>
<dbReference type="PANTHER" id="PTHR43094">
    <property type="entry name" value="AMINOTRANSFERASE"/>
    <property type="match status" value="1"/>
</dbReference>
<comment type="similarity">
    <text evidence="1 5">Belongs to the class-III pyridoxal-phosphate-dependent aminotransferase family.</text>
</comment>
<dbReference type="InterPro" id="IPR015422">
    <property type="entry name" value="PyrdxlP-dep_Trfase_small"/>
</dbReference>
<proteinExistence type="inferred from homology"/>
<dbReference type="OrthoDB" id="9807885at2"/>
<evidence type="ECO:0000313" key="6">
    <source>
        <dbReference type="EMBL" id="CDQ37820.1"/>
    </source>
</evidence>
<protein>
    <submittedName>
        <fullName evidence="6">Taurine--pyruvate aminotransferase</fullName>
    </submittedName>
</protein>
<keyword evidence="4 5" id="KW-0663">Pyridoxal phosphate</keyword>
<dbReference type="CDD" id="cd00610">
    <property type="entry name" value="OAT_like"/>
    <property type="match status" value="1"/>
</dbReference>
<accession>A0A024Q6G1</accession>
<dbReference type="PIRSF" id="PIRSF000521">
    <property type="entry name" value="Transaminase_4ab_Lys_Orn"/>
    <property type="match status" value="1"/>
</dbReference>
<dbReference type="Proteomes" id="UP000028875">
    <property type="component" value="Unassembled WGS sequence"/>
</dbReference>
<dbReference type="PROSITE" id="PS00600">
    <property type="entry name" value="AA_TRANSFER_CLASS_3"/>
    <property type="match status" value="1"/>
</dbReference>
<reference evidence="6 7" key="1">
    <citation type="submission" date="2014-03" db="EMBL/GenBank/DDBJ databases">
        <authorList>
            <person name="Urmite Genomes U."/>
        </authorList>
    </citation>
    <scope>NUCLEOTIDE SEQUENCE [LARGE SCALE GENOMIC DNA]</scope>
    <source>
        <strain evidence="6 7">Vm-5</strain>
    </source>
</reference>
<evidence type="ECO:0000313" key="7">
    <source>
        <dbReference type="Proteomes" id="UP000028875"/>
    </source>
</evidence>
<dbReference type="FunFam" id="3.40.640.10:FF:000014">
    <property type="entry name" value="Adenosylmethionine-8-amino-7-oxononanoate aminotransferase, probable"/>
    <property type="match status" value="1"/>
</dbReference>
<dbReference type="AlphaFoldDB" id="A0A024Q6G1"/>
<evidence type="ECO:0000256" key="5">
    <source>
        <dbReference type="RuleBase" id="RU003560"/>
    </source>
</evidence>
<name>A0A024Q6G1_9BACI</name>